<dbReference type="CDD" id="cd09019">
    <property type="entry name" value="galactose_mutarotase_like"/>
    <property type="match status" value="1"/>
</dbReference>
<comment type="similarity">
    <text evidence="3 8">Belongs to the aldose epimerase family.</text>
</comment>
<dbReference type="OrthoDB" id="9779408at2"/>
<dbReference type="GO" id="GO:0006006">
    <property type="term" value="P:glucose metabolic process"/>
    <property type="evidence" value="ECO:0007669"/>
    <property type="project" value="TreeGrafter"/>
</dbReference>
<dbReference type="UniPathway" id="UPA00242"/>
<evidence type="ECO:0000313" key="13">
    <source>
        <dbReference type="Proteomes" id="UP000005707"/>
    </source>
</evidence>
<feature type="active site" description="Proton acceptor" evidence="9">
    <location>
        <position position="293"/>
    </location>
</feature>
<evidence type="ECO:0000256" key="6">
    <source>
        <dbReference type="ARBA" id="ARBA00023235"/>
    </source>
</evidence>
<keyword evidence="6 8" id="KW-0413">Isomerase</keyword>
<dbReference type="InterPro" id="IPR011013">
    <property type="entry name" value="Gal_mutarotase_sf_dom"/>
</dbReference>
<dbReference type="EMBL" id="AFNU02000002">
    <property type="protein sequence ID" value="ERJ13096.1"/>
    <property type="molecule type" value="Genomic_DNA"/>
</dbReference>
<evidence type="ECO:0000256" key="2">
    <source>
        <dbReference type="ARBA" id="ARBA00005028"/>
    </source>
</evidence>
<comment type="pathway">
    <text evidence="2 8">Carbohydrate metabolism; hexose metabolism.</text>
</comment>
<gene>
    <name evidence="12" type="ORF">HLPCO_000710</name>
</gene>
<evidence type="ECO:0000256" key="3">
    <source>
        <dbReference type="ARBA" id="ARBA00006206"/>
    </source>
</evidence>
<dbReference type="GO" id="GO:0005737">
    <property type="term" value="C:cytoplasm"/>
    <property type="evidence" value="ECO:0007669"/>
    <property type="project" value="TreeGrafter"/>
</dbReference>
<evidence type="ECO:0000256" key="1">
    <source>
        <dbReference type="ARBA" id="ARBA00001614"/>
    </source>
</evidence>
<name>U2EEH2_9MOLU</name>
<accession>U2EEH2</accession>
<dbReference type="Pfam" id="PF01263">
    <property type="entry name" value="Aldose_epim"/>
    <property type="match status" value="1"/>
</dbReference>
<comment type="caution">
    <text evidence="12">The sequence shown here is derived from an EMBL/GenBank/DDBJ whole genome shotgun (WGS) entry which is preliminary data.</text>
</comment>
<protein>
    <recommendedName>
        <fullName evidence="5 8">Aldose 1-epimerase</fullName>
        <ecNumber evidence="4 8">5.1.3.3</ecNumber>
    </recommendedName>
</protein>
<dbReference type="PROSITE" id="PS00545">
    <property type="entry name" value="ALDOSE_1_EPIMERASE"/>
    <property type="match status" value="1"/>
</dbReference>
<evidence type="ECO:0000256" key="8">
    <source>
        <dbReference type="PIRNR" id="PIRNR005096"/>
    </source>
</evidence>
<dbReference type="RefSeq" id="WP_008826894.1">
    <property type="nucleotide sequence ID" value="NZ_AFNU02000002.1"/>
</dbReference>
<organism evidence="12 13">
    <name type="scientific">Haloplasma contractile SSD-17B</name>
    <dbReference type="NCBI Taxonomy" id="1033810"/>
    <lineage>
        <taxon>Bacteria</taxon>
        <taxon>Bacillati</taxon>
        <taxon>Mycoplasmatota</taxon>
        <taxon>Mollicutes</taxon>
        <taxon>Haloplasmatales</taxon>
        <taxon>Haloplasmataceae</taxon>
        <taxon>Haloplasma</taxon>
    </lineage>
</organism>
<feature type="binding site" evidence="11">
    <location>
        <begin position="171"/>
        <end position="173"/>
    </location>
    <ligand>
        <name>beta-D-galactose</name>
        <dbReference type="ChEBI" id="CHEBI:27667"/>
    </ligand>
</feature>
<keyword evidence="13" id="KW-1185">Reference proteome</keyword>
<dbReference type="AlphaFoldDB" id="U2EEH2"/>
<sequence length="328" mass="38053">MDIQEKDIFIYDGKQVREYTISNDRISVSILNIGATITKFIDLGTNNNIVLNYKDYKEYINDRHVLGSIVGRNAGRIQNGILNIDGRDYHLSKNFLDKHQLHGGRNGFHKKYFEAIPTEDGIKFTAFSEDGEEGFPGNVKLEVIYRLEKNELHLIYKGVSDQKTLLNFTNHSYFNLNLDSDIPITNHELLLNCDRYLRNNDEMIPTKTMPVQGTPLDFTKFKLIGTDIKSEFEQIKKTYGFDQPFLINRKSGINHVAHLQLSEAHLDVYSDQEAVVVYTGNYLKKRYTGICFETQGIPNSPHINEYKTRNLYDRNQTYKQHTIWVLNK</sequence>
<dbReference type="InterPro" id="IPR015443">
    <property type="entry name" value="Aldose_1-epimerase"/>
</dbReference>
<comment type="catalytic activity">
    <reaction evidence="1 8">
        <text>alpha-D-glucose = beta-D-glucose</text>
        <dbReference type="Rhea" id="RHEA:10264"/>
        <dbReference type="ChEBI" id="CHEBI:15903"/>
        <dbReference type="ChEBI" id="CHEBI:17925"/>
        <dbReference type="EC" id="5.1.3.3"/>
    </reaction>
</comment>
<dbReference type="EC" id="5.1.3.3" evidence="4 8"/>
<evidence type="ECO:0000256" key="10">
    <source>
        <dbReference type="PIRSR" id="PIRSR005096-2"/>
    </source>
</evidence>
<feature type="binding site" evidence="10">
    <location>
        <position position="242"/>
    </location>
    <ligand>
        <name>beta-D-galactose</name>
        <dbReference type="ChEBI" id="CHEBI:27667"/>
    </ligand>
</feature>
<dbReference type="SUPFAM" id="SSF74650">
    <property type="entry name" value="Galactose mutarotase-like"/>
    <property type="match status" value="1"/>
</dbReference>
<dbReference type="InParanoid" id="U2EEH2"/>
<dbReference type="PANTHER" id="PTHR10091">
    <property type="entry name" value="ALDOSE-1-EPIMERASE"/>
    <property type="match status" value="1"/>
</dbReference>
<feature type="active site" description="Proton donor" evidence="9">
    <location>
        <position position="171"/>
    </location>
</feature>
<reference evidence="12 13" key="1">
    <citation type="journal article" date="2011" name="J. Bacteriol.">
        <title>Genome sequence of Haloplasma contractile, an unusual contractile bacterium from a deep-sea anoxic brine lake.</title>
        <authorList>
            <person name="Antunes A."/>
            <person name="Alam I."/>
            <person name="El Dorry H."/>
            <person name="Siam R."/>
            <person name="Robertson A."/>
            <person name="Bajic V.B."/>
            <person name="Stingl U."/>
        </authorList>
    </citation>
    <scope>NUCLEOTIDE SEQUENCE [LARGE SCALE GENOMIC DNA]</scope>
    <source>
        <strain evidence="12 13">SSD-17B</strain>
    </source>
</reference>
<dbReference type="PANTHER" id="PTHR10091:SF0">
    <property type="entry name" value="GALACTOSE MUTAROTASE"/>
    <property type="match status" value="1"/>
</dbReference>
<dbReference type="GO" id="GO:0030246">
    <property type="term" value="F:carbohydrate binding"/>
    <property type="evidence" value="ECO:0007669"/>
    <property type="project" value="InterPro"/>
</dbReference>
<proteinExistence type="inferred from homology"/>
<evidence type="ECO:0000256" key="7">
    <source>
        <dbReference type="ARBA" id="ARBA00023277"/>
    </source>
</evidence>
<dbReference type="InterPro" id="IPR014718">
    <property type="entry name" value="GH-type_carb-bd"/>
</dbReference>
<evidence type="ECO:0000256" key="11">
    <source>
        <dbReference type="PIRSR" id="PIRSR005096-3"/>
    </source>
</evidence>
<dbReference type="InterPro" id="IPR008183">
    <property type="entry name" value="Aldose_1/G6P_1-epimerase"/>
</dbReference>
<dbReference type="Gene3D" id="2.70.98.10">
    <property type="match status" value="1"/>
</dbReference>
<evidence type="ECO:0000313" key="12">
    <source>
        <dbReference type="EMBL" id="ERJ13096.1"/>
    </source>
</evidence>
<evidence type="ECO:0000256" key="9">
    <source>
        <dbReference type="PIRSR" id="PIRSR005096-1"/>
    </source>
</evidence>
<keyword evidence="7 8" id="KW-0119">Carbohydrate metabolism</keyword>
<dbReference type="InterPro" id="IPR018052">
    <property type="entry name" value="Ald1_epimerase_CS"/>
</dbReference>
<dbReference type="GO" id="GO:0004034">
    <property type="term" value="F:aldose 1-epimerase activity"/>
    <property type="evidence" value="ECO:0007669"/>
    <property type="project" value="UniProtKB-EC"/>
</dbReference>
<evidence type="ECO:0000256" key="5">
    <source>
        <dbReference type="ARBA" id="ARBA00014165"/>
    </source>
</evidence>
<dbReference type="Proteomes" id="UP000005707">
    <property type="component" value="Unassembled WGS sequence"/>
</dbReference>
<dbReference type="GO" id="GO:0033499">
    <property type="term" value="P:galactose catabolic process via UDP-galactose, Leloir pathway"/>
    <property type="evidence" value="ECO:0007669"/>
    <property type="project" value="TreeGrafter"/>
</dbReference>
<reference evidence="12 13" key="2">
    <citation type="journal article" date="2013" name="PLoS ONE">
        <title>INDIGO - INtegrated Data Warehouse of MIcrobial GenOmes with Examples from the Red Sea Extremophiles.</title>
        <authorList>
            <person name="Alam I."/>
            <person name="Antunes A."/>
            <person name="Kamau A.A."/>
            <person name="Ba Alawi W."/>
            <person name="Kalkatawi M."/>
            <person name="Stingl U."/>
            <person name="Bajic V.B."/>
        </authorList>
    </citation>
    <scope>NUCLEOTIDE SEQUENCE [LARGE SCALE GENOMIC DNA]</scope>
    <source>
        <strain evidence="12 13">SSD-17B</strain>
    </source>
</reference>
<dbReference type="STRING" id="1033810.HLPCO_000710"/>
<dbReference type="PIRSF" id="PIRSF005096">
    <property type="entry name" value="GALM"/>
    <property type="match status" value="1"/>
</dbReference>
<dbReference type="InterPro" id="IPR047215">
    <property type="entry name" value="Galactose_mutarotase-like"/>
</dbReference>
<dbReference type="eggNOG" id="COG2017">
    <property type="taxonomic scope" value="Bacteria"/>
</dbReference>
<evidence type="ECO:0000256" key="4">
    <source>
        <dbReference type="ARBA" id="ARBA00013185"/>
    </source>
</evidence>